<dbReference type="PRINTS" id="PR01008">
    <property type="entry name" value="FLGLRINGFLGH"/>
</dbReference>
<keyword evidence="9" id="KW-0966">Cell projection</keyword>
<reference evidence="9" key="1">
    <citation type="submission" date="2022-07" db="EMBL/GenBank/DDBJ databases">
        <title>Parvularcula maris sp. nov., an algicidal bacterium isolated from seawater.</title>
        <authorList>
            <person name="Li F."/>
        </authorList>
    </citation>
    <scope>NUCLEOTIDE SEQUENCE</scope>
    <source>
        <strain evidence="9">BGMRC 0090</strain>
    </source>
</reference>
<keyword evidence="10" id="KW-1185">Reference proteome</keyword>
<name>A0A9X2L8G8_9PROT</name>
<evidence type="ECO:0000256" key="2">
    <source>
        <dbReference type="ARBA" id="ARBA00006929"/>
    </source>
</evidence>
<accession>A0A9X2L8G8</accession>
<comment type="similarity">
    <text evidence="2 7">Belongs to the FlgH family.</text>
</comment>
<protein>
    <recommendedName>
        <fullName evidence="7">Flagellar L-ring protein</fullName>
    </recommendedName>
    <alternativeName>
        <fullName evidence="7">Basal body L-ring protein</fullName>
    </alternativeName>
</protein>
<evidence type="ECO:0000313" key="9">
    <source>
        <dbReference type="EMBL" id="MCQ8184901.1"/>
    </source>
</evidence>
<dbReference type="HAMAP" id="MF_00415">
    <property type="entry name" value="FlgH"/>
    <property type="match status" value="1"/>
</dbReference>
<comment type="caution">
    <text evidence="9">The sequence shown here is derived from an EMBL/GenBank/DDBJ whole genome shotgun (WGS) entry which is preliminary data.</text>
</comment>
<keyword evidence="9" id="KW-0969">Cilium</keyword>
<dbReference type="InterPro" id="IPR000527">
    <property type="entry name" value="Flag_Lring"/>
</dbReference>
<gene>
    <name evidence="7" type="primary">flgH</name>
    <name evidence="9" type="ORF">NOG11_05805</name>
</gene>
<keyword evidence="5 7" id="KW-0975">Bacterial flagellum</keyword>
<organism evidence="9 10">
    <name type="scientific">Parvularcula maris</name>
    <dbReference type="NCBI Taxonomy" id="2965077"/>
    <lineage>
        <taxon>Bacteria</taxon>
        <taxon>Pseudomonadati</taxon>
        <taxon>Pseudomonadota</taxon>
        <taxon>Alphaproteobacteria</taxon>
        <taxon>Parvularculales</taxon>
        <taxon>Parvularculaceae</taxon>
        <taxon>Parvularcula</taxon>
    </lineage>
</organism>
<keyword evidence="9" id="KW-0282">Flagellum</keyword>
<feature type="region of interest" description="Disordered" evidence="8">
    <location>
        <begin position="17"/>
        <end position="39"/>
    </location>
</feature>
<dbReference type="AlphaFoldDB" id="A0A9X2L8G8"/>
<feature type="compositionally biased region" description="Basic and acidic residues" evidence="8">
    <location>
        <begin position="20"/>
        <end position="29"/>
    </location>
</feature>
<keyword evidence="6 7" id="KW-0998">Cell outer membrane</keyword>
<dbReference type="Pfam" id="PF02107">
    <property type="entry name" value="FlgH"/>
    <property type="match status" value="1"/>
</dbReference>
<dbReference type="EMBL" id="JANIBC010000003">
    <property type="protein sequence ID" value="MCQ8184901.1"/>
    <property type="molecule type" value="Genomic_DNA"/>
</dbReference>
<evidence type="ECO:0000256" key="4">
    <source>
        <dbReference type="ARBA" id="ARBA00023136"/>
    </source>
</evidence>
<dbReference type="GO" id="GO:0003774">
    <property type="term" value="F:cytoskeletal motor activity"/>
    <property type="evidence" value="ECO:0007669"/>
    <property type="project" value="InterPro"/>
</dbReference>
<sequence length="217" mass="23941">MKRVLLSALLVTACASTDTGGERRKERPRPAASASLWNQDPESLFGNRRAREVGDVLTVLVAIDDEAQILNNNDRNRTSEREFTLPAAAGLPQWALQRLPEGASFDPALELSQQQRVRGQGRVQRQDRITLRLAARIVGTEPNGDLRIEGSQLVQVGGDKRYLSVEGIVRPEDISRGNTIQHDRIAEADIRYTGRGPLSATARKGWGNKLLDAVLPF</sequence>
<evidence type="ECO:0000256" key="3">
    <source>
        <dbReference type="ARBA" id="ARBA00022729"/>
    </source>
</evidence>
<comment type="function">
    <text evidence="1 7">Assembles around the rod to form the L-ring and probably protects the motor/basal body from shearing forces during rotation.</text>
</comment>
<comment type="subunit">
    <text evidence="7">The basal body constitutes a major portion of the flagellar organelle and consists of four rings (L,P,S, and M) mounted on a central rod.</text>
</comment>
<dbReference type="GO" id="GO:0071973">
    <property type="term" value="P:bacterial-type flagellum-dependent cell motility"/>
    <property type="evidence" value="ECO:0007669"/>
    <property type="project" value="InterPro"/>
</dbReference>
<keyword evidence="3" id="KW-0732">Signal</keyword>
<dbReference type="Proteomes" id="UP001142610">
    <property type="component" value="Unassembled WGS sequence"/>
</dbReference>
<evidence type="ECO:0000256" key="6">
    <source>
        <dbReference type="ARBA" id="ARBA00023237"/>
    </source>
</evidence>
<dbReference type="RefSeq" id="WP_256618763.1">
    <property type="nucleotide sequence ID" value="NZ_JANIBC010000003.1"/>
</dbReference>
<comment type="subcellular location">
    <subcellularLocation>
        <location evidence="7">Cell outer membrane</location>
    </subcellularLocation>
    <subcellularLocation>
        <location evidence="7">Bacterial flagellum basal body</location>
    </subcellularLocation>
</comment>
<dbReference type="PANTHER" id="PTHR34933:SF1">
    <property type="entry name" value="FLAGELLAR L-RING PROTEIN"/>
    <property type="match status" value="1"/>
</dbReference>
<dbReference type="GO" id="GO:0009279">
    <property type="term" value="C:cell outer membrane"/>
    <property type="evidence" value="ECO:0007669"/>
    <property type="project" value="UniProtKB-SubCell"/>
</dbReference>
<keyword evidence="4 7" id="KW-0472">Membrane</keyword>
<evidence type="ECO:0000256" key="7">
    <source>
        <dbReference type="HAMAP-Rule" id="MF_00415"/>
    </source>
</evidence>
<evidence type="ECO:0000256" key="5">
    <source>
        <dbReference type="ARBA" id="ARBA00023143"/>
    </source>
</evidence>
<evidence type="ECO:0000256" key="1">
    <source>
        <dbReference type="ARBA" id="ARBA00002591"/>
    </source>
</evidence>
<evidence type="ECO:0000313" key="10">
    <source>
        <dbReference type="Proteomes" id="UP001142610"/>
    </source>
</evidence>
<proteinExistence type="inferred from homology"/>
<dbReference type="GO" id="GO:0009427">
    <property type="term" value="C:bacterial-type flagellum basal body, distal rod, L ring"/>
    <property type="evidence" value="ECO:0007669"/>
    <property type="project" value="InterPro"/>
</dbReference>
<evidence type="ECO:0000256" key="8">
    <source>
        <dbReference type="SAM" id="MobiDB-lite"/>
    </source>
</evidence>
<dbReference type="PANTHER" id="PTHR34933">
    <property type="entry name" value="FLAGELLAR L-RING PROTEIN"/>
    <property type="match status" value="1"/>
</dbReference>